<dbReference type="AlphaFoldDB" id="A0A328C2J1"/>
<dbReference type="SUPFAM" id="SSF49764">
    <property type="entry name" value="HSP20-like chaperones"/>
    <property type="match status" value="1"/>
</dbReference>
<evidence type="ECO:0000256" key="3">
    <source>
        <dbReference type="SAM" id="MobiDB-lite"/>
    </source>
</evidence>
<keyword evidence="6" id="KW-1185">Reference proteome</keyword>
<dbReference type="CDD" id="cd06464">
    <property type="entry name" value="ACD_sHsps-like"/>
    <property type="match status" value="1"/>
</dbReference>
<feature type="compositionally biased region" description="Low complexity" evidence="3">
    <location>
        <begin position="1"/>
        <end position="18"/>
    </location>
</feature>
<evidence type="ECO:0000313" key="6">
    <source>
        <dbReference type="Proteomes" id="UP000249169"/>
    </source>
</evidence>
<protein>
    <submittedName>
        <fullName evidence="5">Heat-shock protein Hsp20</fullName>
    </submittedName>
</protein>
<feature type="domain" description="SHSP" evidence="4">
    <location>
        <begin position="39"/>
        <end position="151"/>
    </location>
</feature>
<dbReference type="OrthoDB" id="9792695at2"/>
<accession>A0A328C2J1</accession>
<dbReference type="InterPro" id="IPR031107">
    <property type="entry name" value="Small_HSP"/>
</dbReference>
<dbReference type="RefSeq" id="WP_111731095.1">
    <property type="nucleotide sequence ID" value="NZ_QHKO01000010.1"/>
</dbReference>
<proteinExistence type="inferred from homology"/>
<evidence type="ECO:0000259" key="4">
    <source>
        <dbReference type="PROSITE" id="PS01031"/>
    </source>
</evidence>
<dbReference type="EMBL" id="QHKO01000010">
    <property type="protein sequence ID" value="RAL20499.1"/>
    <property type="molecule type" value="Genomic_DNA"/>
</dbReference>
<evidence type="ECO:0000256" key="1">
    <source>
        <dbReference type="PROSITE-ProRule" id="PRU00285"/>
    </source>
</evidence>
<name>A0A328C2J1_9DELT</name>
<sequence>MARTSKSTKSSSRSNGNGASTGQEIAVHHKEELQEAEGTREGTYFRPVVDIYETSKALTLLADVPGTAAEDFEIDLRDNLLTITGSVHQLDTSRWQPLYSEYRIGHFMRQFRVGQQIDQTKISAEINDGVLKLTLPKAESAKPRKIEVRTS</sequence>
<comment type="similarity">
    <text evidence="1 2">Belongs to the small heat shock protein (HSP20) family.</text>
</comment>
<dbReference type="Pfam" id="PF00011">
    <property type="entry name" value="HSP20"/>
    <property type="match status" value="1"/>
</dbReference>
<reference evidence="5 6" key="1">
    <citation type="submission" date="2018-05" db="EMBL/GenBank/DDBJ databases">
        <title>Lujinxingia marina gen. nov. sp. nov., a new facultative anaerobic member of the class Deltaproteobacteria, and proposal of Lujinxingaceae fam. nov.</title>
        <authorList>
            <person name="Li C.-M."/>
        </authorList>
    </citation>
    <scope>NUCLEOTIDE SEQUENCE [LARGE SCALE GENOMIC DNA]</scope>
    <source>
        <strain evidence="5 6">B210</strain>
    </source>
</reference>
<comment type="caution">
    <text evidence="5">The sequence shown here is derived from an EMBL/GenBank/DDBJ whole genome shotgun (WGS) entry which is preliminary data.</text>
</comment>
<dbReference type="InterPro" id="IPR008978">
    <property type="entry name" value="HSP20-like_chaperone"/>
</dbReference>
<gene>
    <name evidence="5" type="ORF">DL240_17010</name>
</gene>
<dbReference type="Gene3D" id="2.60.40.790">
    <property type="match status" value="1"/>
</dbReference>
<feature type="region of interest" description="Disordered" evidence="3">
    <location>
        <begin position="1"/>
        <end position="27"/>
    </location>
</feature>
<dbReference type="Proteomes" id="UP000249169">
    <property type="component" value="Unassembled WGS sequence"/>
</dbReference>
<dbReference type="InterPro" id="IPR002068">
    <property type="entry name" value="A-crystallin/Hsp20_dom"/>
</dbReference>
<evidence type="ECO:0000313" key="5">
    <source>
        <dbReference type="EMBL" id="RAL20499.1"/>
    </source>
</evidence>
<evidence type="ECO:0000256" key="2">
    <source>
        <dbReference type="RuleBase" id="RU003616"/>
    </source>
</evidence>
<dbReference type="PROSITE" id="PS01031">
    <property type="entry name" value="SHSP"/>
    <property type="match status" value="1"/>
</dbReference>
<dbReference type="PANTHER" id="PTHR11527">
    <property type="entry name" value="HEAT-SHOCK PROTEIN 20 FAMILY MEMBER"/>
    <property type="match status" value="1"/>
</dbReference>
<organism evidence="5 6">
    <name type="scientific">Lujinxingia litoralis</name>
    <dbReference type="NCBI Taxonomy" id="2211119"/>
    <lineage>
        <taxon>Bacteria</taxon>
        <taxon>Deltaproteobacteria</taxon>
        <taxon>Bradymonadales</taxon>
        <taxon>Lujinxingiaceae</taxon>
        <taxon>Lujinxingia</taxon>
    </lineage>
</organism>